<accession>A0ACC1NM08</accession>
<sequence>MESSYKSTVVQDAAGSFFYFKWSDLFLTEKPYVMFVDVPEGFPTTNYESEQGPRETVRNIRGHKGKFSLDSHGFAIRNHVLNMSVTDEETVQKLYLPSFEKFLKDEVGHDCTVLWFDWRIRTSDSSKTTLPPGTKVKLDDKSLPLAPIRSAHVDHTEQAVWDRVRRHTGAASEQLLKGRVRVINVWRPLWNNVEEFPLAVCDGSSVPNNKLVEIDVVRQSYAGGIYNLLPYDGYRWYFLEKQTPDELLLMKMYDSSTDVDAKCERLQLMQLEEPVLTDV</sequence>
<organism evidence="1 2">
    <name type="scientific">Zarea fungicola</name>
    <dbReference type="NCBI Taxonomy" id="93591"/>
    <lineage>
        <taxon>Eukaryota</taxon>
        <taxon>Fungi</taxon>
        <taxon>Dikarya</taxon>
        <taxon>Ascomycota</taxon>
        <taxon>Pezizomycotina</taxon>
        <taxon>Sordariomycetes</taxon>
        <taxon>Hypocreomycetidae</taxon>
        <taxon>Hypocreales</taxon>
        <taxon>Cordycipitaceae</taxon>
        <taxon>Zarea</taxon>
    </lineage>
</organism>
<dbReference type="Proteomes" id="UP001143910">
    <property type="component" value="Unassembled WGS sequence"/>
</dbReference>
<dbReference type="EMBL" id="JANJQO010000239">
    <property type="protein sequence ID" value="KAJ2979952.1"/>
    <property type="molecule type" value="Genomic_DNA"/>
</dbReference>
<evidence type="ECO:0000313" key="1">
    <source>
        <dbReference type="EMBL" id="KAJ2979952.1"/>
    </source>
</evidence>
<proteinExistence type="predicted"/>
<keyword evidence="2" id="KW-1185">Reference proteome</keyword>
<evidence type="ECO:0000313" key="2">
    <source>
        <dbReference type="Proteomes" id="UP001143910"/>
    </source>
</evidence>
<protein>
    <submittedName>
        <fullName evidence="1">Uncharacterized protein</fullName>
    </submittedName>
</protein>
<gene>
    <name evidence="1" type="ORF">NQ176_g2934</name>
</gene>
<comment type="caution">
    <text evidence="1">The sequence shown here is derived from an EMBL/GenBank/DDBJ whole genome shotgun (WGS) entry which is preliminary data.</text>
</comment>
<name>A0ACC1NM08_9HYPO</name>
<reference evidence="1" key="1">
    <citation type="submission" date="2022-08" db="EMBL/GenBank/DDBJ databases">
        <title>Genome Sequence of Lecanicillium fungicola.</title>
        <authorList>
            <person name="Buettner E."/>
        </authorList>
    </citation>
    <scope>NUCLEOTIDE SEQUENCE</scope>
    <source>
        <strain evidence="1">Babe33</strain>
    </source>
</reference>